<feature type="transmembrane region" description="Helical" evidence="5">
    <location>
        <begin position="20"/>
        <end position="36"/>
    </location>
</feature>
<dbReference type="GO" id="GO:0005886">
    <property type="term" value="C:plasma membrane"/>
    <property type="evidence" value="ECO:0007669"/>
    <property type="project" value="TreeGrafter"/>
</dbReference>
<comment type="subcellular location">
    <subcellularLocation>
        <location evidence="1">Membrane</location>
        <topology evidence="1">Multi-pass membrane protein</topology>
    </subcellularLocation>
</comment>
<dbReference type="PROSITE" id="PS50850">
    <property type="entry name" value="MFS"/>
    <property type="match status" value="1"/>
</dbReference>
<sequence>MDTDLKGKKTGHRELPKRQVVLTVAGVMLALFFASLDQTVVGTALPRIITDLGGFAQYTWVATAYIIASTITLLI</sequence>
<feature type="domain" description="Major facilitator superfamily (MFS) profile" evidence="6">
    <location>
        <begin position="23"/>
        <end position="75"/>
    </location>
</feature>
<accession>X1SZ66</accession>
<dbReference type="InterPro" id="IPR020846">
    <property type="entry name" value="MFS_dom"/>
</dbReference>
<dbReference type="AlphaFoldDB" id="X1SZ66"/>
<comment type="caution">
    <text evidence="7">The sequence shown here is derived from an EMBL/GenBank/DDBJ whole genome shotgun (WGS) entry which is preliminary data.</text>
</comment>
<evidence type="ECO:0000256" key="4">
    <source>
        <dbReference type="ARBA" id="ARBA00023136"/>
    </source>
</evidence>
<feature type="transmembrane region" description="Helical" evidence="5">
    <location>
        <begin position="56"/>
        <end position="74"/>
    </location>
</feature>
<keyword evidence="2 5" id="KW-0812">Transmembrane</keyword>
<keyword evidence="3 5" id="KW-1133">Transmembrane helix</keyword>
<evidence type="ECO:0000256" key="5">
    <source>
        <dbReference type="SAM" id="Phobius"/>
    </source>
</evidence>
<protein>
    <recommendedName>
        <fullName evidence="6">Major facilitator superfamily (MFS) profile domain-containing protein</fullName>
    </recommendedName>
</protein>
<evidence type="ECO:0000259" key="6">
    <source>
        <dbReference type="PROSITE" id="PS50850"/>
    </source>
</evidence>
<dbReference type="GO" id="GO:0022857">
    <property type="term" value="F:transmembrane transporter activity"/>
    <property type="evidence" value="ECO:0007669"/>
    <property type="project" value="InterPro"/>
</dbReference>
<dbReference type="PANTHER" id="PTHR23501">
    <property type="entry name" value="MAJOR FACILITATOR SUPERFAMILY"/>
    <property type="match status" value="1"/>
</dbReference>
<feature type="non-terminal residue" evidence="7">
    <location>
        <position position="75"/>
    </location>
</feature>
<evidence type="ECO:0000256" key="2">
    <source>
        <dbReference type="ARBA" id="ARBA00022692"/>
    </source>
</evidence>
<dbReference type="PANTHER" id="PTHR23501:SF197">
    <property type="entry name" value="COMD"/>
    <property type="match status" value="1"/>
</dbReference>
<organism evidence="7">
    <name type="scientific">marine sediment metagenome</name>
    <dbReference type="NCBI Taxonomy" id="412755"/>
    <lineage>
        <taxon>unclassified sequences</taxon>
        <taxon>metagenomes</taxon>
        <taxon>ecological metagenomes</taxon>
    </lineage>
</organism>
<dbReference type="SUPFAM" id="SSF103473">
    <property type="entry name" value="MFS general substrate transporter"/>
    <property type="match status" value="1"/>
</dbReference>
<reference evidence="7" key="1">
    <citation type="journal article" date="2014" name="Front. Microbiol.">
        <title>High frequency of phylogenetically diverse reductive dehalogenase-homologous genes in deep subseafloor sedimentary metagenomes.</title>
        <authorList>
            <person name="Kawai M."/>
            <person name="Futagami T."/>
            <person name="Toyoda A."/>
            <person name="Takaki Y."/>
            <person name="Nishi S."/>
            <person name="Hori S."/>
            <person name="Arai W."/>
            <person name="Tsubouchi T."/>
            <person name="Morono Y."/>
            <person name="Uchiyama I."/>
            <person name="Ito T."/>
            <person name="Fujiyama A."/>
            <person name="Inagaki F."/>
            <person name="Takami H."/>
        </authorList>
    </citation>
    <scope>NUCLEOTIDE SEQUENCE</scope>
    <source>
        <strain evidence="7">Expedition CK06-06</strain>
    </source>
</reference>
<keyword evidence="4 5" id="KW-0472">Membrane</keyword>
<evidence type="ECO:0000313" key="7">
    <source>
        <dbReference type="EMBL" id="GAI98238.1"/>
    </source>
</evidence>
<proteinExistence type="predicted"/>
<dbReference type="EMBL" id="BARW01021001">
    <property type="protein sequence ID" value="GAI98238.1"/>
    <property type="molecule type" value="Genomic_DNA"/>
</dbReference>
<name>X1SZ66_9ZZZZ</name>
<evidence type="ECO:0000256" key="3">
    <source>
        <dbReference type="ARBA" id="ARBA00022989"/>
    </source>
</evidence>
<gene>
    <name evidence="7" type="ORF">S12H4_35369</name>
</gene>
<evidence type="ECO:0000256" key="1">
    <source>
        <dbReference type="ARBA" id="ARBA00004141"/>
    </source>
</evidence>
<dbReference type="InterPro" id="IPR036259">
    <property type="entry name" value="MFS_trans_sf"/>
</dbReference>